<comment type="caution">
    <text evidence="2">The sequence shown here is derived from an EMBL/GenBank/DDBJ whole genome shotgun (WGS) entry which is preliminary data.</text>
</comment>
<feature type="chain" id="PRO_5047399132" evidence="1">
    <location>
        <begin position="19"/>
        <end position="297"/>
    </location>
</feature>
<keyword evidence="3" id="KW-1185">Reference proteome</keyword>
<dbReference type="SUPFAM" id="SSF82171">
    <property type="entry name" value="DPP6 N-terminal domain-like"/>
    <property type="match status" value="1"/>
</dbReference>
<dbReference type="Pfam" id="PF07676">
    <property type="entry name" value="PD40"/>
    <property type="match status" value="1"/>
</dbReference>
<evidence type="ECO:0000313" key="2">
    <source>
        <dbReference type="EMBL" id="GAA4320491.1"/>
    </source>
</evidence>
<keyword evidence="1" id="KW-0732">Signal</keyword>
<organism evidence="2 3">
    <name type="scientific">Flaviaesturariibacter amylovorans</name>
    <dbReference type="NCBI Taxonomy" id="1084520"/>
    <lineage>
        <taxon>Bacteria</taxon>
        <taxon>Pseudomonadati</taxon>
        <taxon>Bacteroidota</taxon>
        <taxon>Chitinophagia</taxon>
        <taxon>Chitinophagales</taxon>
        <taxon>Chitinophagaceae</taxon>
        <taxon>Flaviaestuariibacter</taxon>
    </lineage>
</organism>
<dbReference type="Proteomes" id="UP001501725">
    <property type="component" value="Unassembled WGS sequence"/>
</dbReference>
<proteinExistence type="predicted"/>
<protein>
    <submittedName>
        <fullName evidence="2">Uncharacterized protein</fullName>
    </submittedName>
</protein>
<reference evidence="3" key="1">
    <citation type="journal article" date="2019" name="Int. J. Syst. Evol. Microbiol.">
        <title>The Global Catalogue of Microorganisms (GCM) 10K type strain sequencing project: providing services to taxonomists for standard genome sequencing and annotation.</title>
        <authorList>
            <consortium name="The Broad Institute Genomics Platform"/>
            <consortium name="The Broad Institute Genome Sequencing Center for Infectious Disease"/>
            <person name="Wu L."/>
            <person name="Ma J."/>
        </authorList>
    </citation>
    <scope>NUCLEOTIDE SEQUENCE [LARGE SCALE GENOMIC DNA]</scope>
    <source>
        <strain evidence="3">JCM 17919</strain>
    </source>
</reference>
<dbReference type="Gene3D" id="2.130.10.10">
    <property type="entry name" value="YVTN repeat-like/Quinoprotein amine dehydrogenase"/>
    <property type="match status" value="1"/>
</dbReference>
<dbReference type="EMBL" id="BAABGY010000002">
    <property type="protein sequence ID" value="GAA4320491.1"/>
    <property type="molecule type" value="Genomic_DNA"/>
</dbReference>
<dbReference type="InterPro" id="IPR011659">
    <property type="entry name" value="WD40"/>
</dbReference>
<dbReference type="InterPro" id="IPR015943">
    <property type="entry name" value="WD40/YVTN_repeat-like_dom_sf"/>
</dbReference>
<evidence type="ECO:0000256" key="1">
    <source>
        <dbReference type="SAM" id="SignalP"/>
    </source>
</evidence>
<name>A0ABP8GA49_9BACT</name>
<feature type="signal peptide" evidence="1">
    <location>
        <begin position="1"/>
        <end position="18"/>
    </location>
</feature>
<evidence type="ECO:0000313" key="3">
    <source>
        <dbReference type="Proteomes" id="UP001501725"/>
    </source>
</evidence>
<sequence length="297" mass="32271">MRRLLLPLLLLVSLCSGGQSFTMIPDSSTLTGVNLERVAESYPFLTADGLRLYFATEHGSADAIYLMTRPSVAASFGKPAPVGGLGAKHGQFAATLTADERTIYYTDRVGYKKQSIFFATRASVSDTFSAPLPVPGISSRAHTVAISPDGRELVAVVSDTTARTTDDVLEHYSWEGTTFRRRGRLSVPAGFVATPGQFSKDGRSFIINAELPLPEEGEPVYNSLRLIRFTRASNGVDFQPGNVQSLGAFPREVYQLTFAADESVLVGVVGSENKWQNNDLILFDSRERKCSIIGVGY</sequence>
<accession>A0ABP8GA49</accession>
<dbReference type="RefSeq" id="WP_345253197.1">
    <property type="nucleotide sequence ID" value="NZ_BAABGY010000002.1"/>
</dbReference>
<gene>
    <name evidence="2" type="ORF">GCM10023184_05690</name>
</gene>